<feature type="region of interest" description="Disordered" evidence="1">
    <location>
        <begin position="285"/>
        <end position="309"/>
    </location>
</feature>
<keyword evidence="3" id="KW-1185">Reference proteome</keyword>
<sequence length="309" mass="33674">MSTPMTDIAQLAMVDVSDYEVELVDGRFGAVPADLTARLEELVADGAGLAVCHGLSTLLAKHGQDIHDEDDAAAARDYLEAIFRAFAAKTDLAKHTPVVMDYDQVASMDVDGFNKNTSFTPNSDHTESREFLTTKCVHFDAATTFIGNVYGPNTNIQGGLPIVCNTREYCRTTGIEPADLVELMPHSYNVAVRQEHAEAVLADHAVAVDVDLLNDMVMVVLNNEVDGGLAHAGSMPTLADPTKPGMRPLRHIELQFADGQNLNNWYRHYRLDMPEVNVTVPEANTSDHDRYHRGVDSALAAQGPSVRSN</sequence>
<dbReference type="RefSeq" id="WP_189200117.1">
    <property type="nucleotide sequence ID" value="NZ_BMQQ01000002.1"/>
</dbReference>
<evidence type="ECO:0000313" key="3">
    <source>
        <dbReference type="Proteomes" id="UP000619486"/>
    </source>
</evidence>
<dbReference type="EMBL" id="BMQQ01000002">
    <property type="protein sequence ID" value="GGT19509.1"/>
    <property type="molecule type" value="Genomic_DNA"/>
</dbReference>
<evidence type="ECO:0000313" key="2">
    <source>
        <dbReference type="EMBL" id="GGT19509.1"/>
    </source>
</evidence>
<dbReference type="AlphaFoldDB" id="A0A918GY19"/>
<reference evidence="2" key="1">
    <citation type="journal article" date="2014" name="Int. J. Syst. Evol. Microbiol.">
        <title>Complete genome sequence of Corynebacterium casei LMG S-19264T (=DSM 44701T), isolated from a smear-ripened cheese.</title>
        <authorList>
            <consortium name="US DOE Joint Genome Institute (JGI-PGF)"/>
            <person name="Walter F."/>
            <person name="Albersmeier A."/>
            <person name="Kalinowski J."/>
            <person name="Ruckert C."/>
        </authorList>
    </citation>
    <scope>NUCLEOTIDE SEQUENCE</scope>
    <source>
        <strain evidence="2">JCM 3172</strain>
    </source>
</reference>
<reference evidence="2" key="2">
    <citation type="submission" date="2020-09" db="EMBL/GenBank/DDBJ databases">
        <authorList>
            <person name="Sun Q."/>
            <person name="Ohkuma M."/>
        </authorList>
    </citation>
    <scope>NUCLEOTIDE SEQUENCE</scope>
    <source>
        <strain evidence="2">JCM 3172</strain>
    </source>
</reference>
<name>A0A918GY19_9ACTN</name>
<protein>
    <submittedName>
        <fullName evidence="2">Uncharacterized protein</fullName>
    </submittedName>
</protein>
<feature type="compositionally biased region" description="Basic and acidic residues" evidence="1">
    <location>
        <begin position="285"/>
        <end position="295"/>
    </location>
</feature>
<gene>
    <name evidence="2" type="ORF">GCM10014713_10680</name>
</gene>
<proteinExistence type="predicted"/>
<dbReference type="Proteomes" id="UP000619486">
    <property type="component" value="Unassembled WGS sequence"/>
</dbReference>
<organism evidence="2 3">
    <name type="scientific">Streptomyces purpureus</name>
    <dbReference type="NCBI Taxonomy" id="1951"/>
    <lineage>
        <taxon>Bacteria</taxon>
        <taxon>Bacillati</taxon>
        <taxon>Actinomycetota</taxon>
        <taxon>Actinomycetes</taxon>
        <taxon>Kitasatosporales</taxon>
        <taxon>Streptomycetaceae</taxon>
        <taxon>Streptomyces</taxon>
    </lineage>
</organism>
<comment type="caution">
    <text evidence="2">The sequence shown here is derived from an EMBL/GenBank/DDBJ whole genome shotgun (WGS) entry which is preliminary data.</text>
</comment>
<accession>A0A918GY19</accession>
<evidence type="ECO:0000256" key="1">
    <source>
        <dbReference type="SAM" id="MobiDB-lite"/>
    </source>
</evidence>